<dbReference type="Pfam" id="PF05225">
    <property type="entry name" value="HTH_psq"/>
    <property type="match status" value="1"/>
</dbReference>
<dbReference type="InterPro" id="IPR007889">
    <property type="entry name" value="HTH_Psq"/>
</dbReference>
<evidence type="ECO:0008006" key="7">
    <source>
        <dbReference type="Google" id="ProtNLM"/>
    </source>
</evidence>
<dbReference type="PANTHER" id="PTHR23110">
    <property type="entry name" value="BTB DOMAIN TRANSCRIPTION FACTOR"/>
    <property type="match status" value="1"/>
</dbReference>
<evidence type="ECO:0000256" key="1">
    <source>
        <dbReference type="ARBA" id="ARBA00004123"/>
    </source>
</evidence>
<feature type="domain" description="HTH psq-type" evidence="4">
    <location>
        <begin position="195"/>
        <end position="229"/>
    </location>
</feature>
<dbReference type="InterPro" id="IPR009057">
    <property type="entry name" value="Homeodomain-like_sf"/>
</dbReference>
<dbReference type="AlphaFoldDB" id="A0AAD7ZPA7"/>
<evidence type="ECO:0000259" key="4">
    <source>
        <dbReference type="Pfam" id="PF05225"/>
    </source>
</evidence>
<dbReference type="Pfam" id="PF00651">
    <property type="entry name" value="BTB"/>
    <property type="match status" value="1"/>
</dbReference>
<reference evidence="5" key="1">
    <citation type="journal article" date="2023" name="IScience">
        <title>Live-bearing cockroach genome reveals convergent evolutionary mechanisms linked to viviparity in insects and beyond.</title>
        <authorList>
            <person name="Fouks B."/>
            <person name="Harrison M.C."/>
            <person name="Mikhailova A.A."/>
            <person name="Marchal E."/>
            <person name="English S."/>
            <person name="Carruthers M."/>
            <person name="Jennings E.C."/>
            <person name="Chiamaka E.L."/>
            <person name="Frigard R.A."/>
            <person name="Pippel M."/>
            <person name="Attardo G.M."/>
            <person name="Benoit J.B."/>
            <person name="Bornberg-Bauer E."/>
            <person name="Tobe S.S."/>
        </authorList>
    </citation>
    <scope>NUCLEOTIDE SEQUENCE</scope>
    <source>
        <strain evidence="5">Stay&amp;Tobe</strain>
    </source>
</reference>
<dbReference type="PANTHER" id="PTHR23110:SF107">
    <property type="entry name" value="SEX DETERMINATION PROTEIN FRUITLESS"/>
    <property type="match status" value="1"/>
</dbReference>
<keyword evidence="2" id="KW-0539">Nucleus</keyword>
<comment type="caution">
    <text evidence="5">The sequence shown here is derived from an EMBL/GenBank/DDBJ whole genome shotgun (WGS) entry which is preliminary data.</text>
</comment>
<protein>
    <recommendedName>
        <fullName evidence="7">HTH psq-type domain-containing protein</fullName>
    </recommendedName>
</protein>
<dbReference type="GO" id="GO:0005634">
    <property type="term" value="C:nucleus"/>
    <property type="evidence" value="ECO:0007669"/>
    <property type="project" value="UniProtKB-SubCell"/>
</dbReference>
<evidence type="ECO:0000313" key="5">
    <source>
        <dbReference type="EMBL" id="KAJ9584424.1"/>
    </source>
</evidence>
<dbReference type="Gene3D" id="1.10.10.60">
    <property type="entry name" value="Homeodomain-like"/>
    <property type="match status" value="1"/>
</dbReference>
<dbReference type="InterPro" id="IPR051095">
    <property type="entry name" value="Dros_DevTransReg"/>
</dbReference>
<dbReference type="Gene3D" id="3.30.710.10">
    <property type="entry name" value="Potassium Channel Kv1.1, Chain A"/>
    <property type="match status" value="1"/>
</dbReference>
<dbReference type="EMBL" id="JASPKZ010007411">
    <property type="protein sequence ID" value="KAJ9584424.1"/>
    <property type="molecule type" value="Genomic_DNA"/>
</dbReference>
<evidence type="ECO:0000313" key="6">
    <source>
        <dbReference type="Proteomes" id="UP001233999"/>
    </source>
</evidence>
<dbReference type="GO" id="GO:0006357">
    <property type="term" value="P:regulation of transcription by RNA polymerase II"/>
    <property type="evidence" value="ECO:0007669"/>
    <property type="project" value="TreeGrafter"/>
</dbReference>
<keyword evidence="6" id="KW-1185">Reference proteome</keyword>
<evidence type="ECO:0000259" key="3">
    <source>
        <dbReference type="Pfam" id="PF00651"/>
    </source>
</evidence>
<name>A0AAD7ZPA7_DIPPU</name>
<feature type="non-terminal residue" evidence="5">
    <location>
        <position position="266"/>
    </location>
</feature>
<dbReference type="InterPro" id="IPR000210">
    <property type="entry name" value="BTB/POZ_dom"/>
</dbReference>
<reference evidence="5" key="2">
    <citation type="submission" date="2023-05" db="EMBL/GenBank/DDBJ databases">
        <authorList>
            <person name="Fouks B."/>
        </authorList>
    </citation>
    <scope>NUCLEOTIDE SEQUENCE</scope>
    <source>
        <strain evidence="5">Stay&amp;Tobe</strain>
        <tissue evidence="5">Testes</tissue>
    </source>
</reference>
<organism evidence="5 6">
    <name type="scientific">Diploptera punctata</name>
    <name type="common">Pacific beetle cockroach</name>
    <dbReference type="NCBI Taxonomy" id="6984"/>
    <lineage>
        <taxon>Eukaryota</taxon>
        <taxon>Metazoa</taxon>
        <taxon>Ecdysozoa</taxon>
        <taxon>Arthropoda</taxon>
        <taxon>Hexapoda</taxon>
        <taxon>Insecta</taxon>
        <taxon>Pterygota</taxon>
        <taxon>Neoptera</taxon>
        <taxon>Polyneoptera</taxon>
        <taxon>Dictyoptera</taxon>
        <taxon>Blattodea</taxon>
        <taxon>Blaberoidea</taxon>
        <taxon>Blaberidae</taxon>
        <taxon>Diplopterinae</taxon>
        <taxon>Diploptera</taxon>
    </lineage>
</organism>
<proteinExistence type="predicted"/>
<comment type="subcellular location">
    <subcellularLocation>
        <location evidence="1">Nucleus</location>
    </subcellularLocation>
</comment>
<sequence length="266" mass="30544">RLEIRKVNTTPHPIIFMRDVKYIEMKAILDFIYKGEAFVPQEHIQGFLKTAEALKITGLSNIFWAESSIDCVQTDETSQSEFPVLQKESDSSQFQEYRHRLLFIFAMQTLHRYNTFESRIEELIRKETNMETDTQKQMAELDQECKERSKVAHVSSSEDGEKIMILEAPPNISISSVPGTPVQQKPTKRKYTKQDLQYALEIVRQGQMGIKPAARAFNIPVATLHHAARRCKISSPMQQGGNHVNSYRNKMKLSTNEVVIVKSPQT</sequence>
<dbReference type="SUPFAM" id="SSF54695">
    <property type="entry name" value="POZ domain"/>
    <property type="match status" value="1"/>
</dbReference>
<accession>A0AAD7ZPA7</accession>
<dbReference type="GO" id="GO:0003677">
    <property type="term" value="F:DNA binding"/>
    <property type="evidence" value="ECO:0007669"/>
    <property type="project" value="InterPro"/>
</dbReference>
<dbReference type="SUPFAM" id="SSF46689">
    <property type="entry name" value="Homeodomain-like"/>
    <property type="match status" value="1"/>
</dbReference>
<feature type="domain" description="BTB" evidence="3">
    <location>
        <begin position="14"/>
        <end position="61"/>
    </location>
</feature>
<evidence type="ECO:0000256" key="2">
    <source>
        <dbReference type="ARBA" id="ARBA00023242"/>
    </source>
</evidence>
<dbReference type="InterPro" id="IPR011333">
    <property type="entry name" value="SKP1/BTB/POZ_sf"/>
</dbReference>
<dbReference type="Proteomes" id="UP001233999">
    <property type="component" value="Unassembled WGS sequence"/>
</dbReference>
<gene>
    <name evidence="5" type="ORF">L9F63_021230</name>
</gene>